<dbReference type="EMBL" id="MU806966">
    <property type="protein sequence ID" value="KAJ3832414.1"/>
    <property type="molecule type" value="Genomic_DNA"/>
</dbReference>
<sequence>MPPANPAWTHALALHSSYNQSLQRPEIVESGFFLPPPRLIDGPKQIYSRMFYYGTWLKVRPLILQTLDGLTTKPLNLSAKRWRCLLDIVGGRVPGKSEDTKTSIYRVEMRNLLDTLLSKYNTPSFDLNDSTPRVEQFHEHLVDCRSEPPPTQIASKILWEITELSFRHELVALDRRLDQSGVSLPERDTLLDACWVGSRYQPEIARANEGLAAPDIQQRIPYIRALHQLTMSWAGDKPEELYSAFPGNPDAHNYISLVERVEQSLANFYTTSFLIVFGRAASIPHFISTS</sequence>
<keyword evidence="2" id="KW-1185">Reference proteome</keyword>
<accession>A0AA38NXE6</accession>
<name>A0AA38NXE6_9AGAR</name>
<dbReference type="AlphaFoldDB" id="A0AA38NXE6"/>
<proteinExistence type="predicted"/>
<gene>
    <name evidence="1" type="ORF">F5878DRAFT_548215</name>
</gene>
<comment type="caution">
    <text evidence="1">The sequence shown here is derived from an EMBL/GenBank/DDBJ whole genome shotgun (WGS) entry which is preliminary data.</text>
</comment>
<dbReference type="Proteomes" id="UP001163846">
    <property type="component" value="Unassembled WGS sequence"/>
</dbReference>
<evidence type="ECO:0000313" key="1">
    <source>
        <dbReference type="EMBL" id="KAJ3832414.1"/>
    </source>
</evidence>
<evidence type="ECO:0000313" key="2">
    <source>
        <dbReference type="Proteomes" id="UP001163846"/>
    </source>
</evidence>
<organism evidence="1 2">
    <name type="scientific">Lentinula raphanica</name>
    <dbReference type="NCBI Taxonomy" id="153919"/>
    <lineage>
        <taxon>Eukaryota</taxon>
        <taxon>Fungi</taxon>
        <taxon>Dikarya</taxon>
        <taxon>Basidiomycota</taxon>
        <taxon>Agaricomycotina</taxon>
        <taxon>Agaricomycetes</taxon>
        <taxon>Agaricomycetidae</taxon>
        <taxon>Agaricales</taxon>
        <taxon>Marasmiineae</taxon>
        <taxon>Omphalotaceae</taxon>
        <taxon>Lentinula</taxon>
    </lineage>
</organism>
<reference evidence="1" key="1">
    <citation type="submission" date="2022-08" db="EMBL/GenBank/DDBJ databases">
        <authorList>
            <consortium name="DOE Joint Genome Institute"/>
            <person name="Min B."/>
            <person name="Riley R."/>
            <person name="Sierra-Patev S."/>
            <person name="Naranjo-Ortiz M."/>
            <person name="Looney B."/>
            <person name="Konkel Z."/>
            <person name="Slot J.C."/>
            <person name="Sakamoto Y."/>
            <person name="Steenwyk J.L."/>
            <person name="Rokas A."/>
            <person name="Carro J."/>
            <person name="Camarero S."/>
            <person name="Ferreira P."/>
            <person name="Molpeceres G."/>
            <person name="Ruiz-Duenas F.J."/>
            <person name="Serrano A."/>
            <person name="Henrissat B."/>
            <person name="Drula E."/>
            <person name="Hughes K.W."/>
            <person name="Mata J.L."/>
            <person name="Ishikawa N.K."/>
            <person name="Vargas-Isla R."/>
            <person name="Ushijima S."/>
            <person name="Smith C.A."/>
            <person name="Ahrendt S."/>
            <person name="Andreopoulos W."/>
            <person name="He G."/>
            <person name="Labutti K."/>
            <person name="Lipzen A."/>
            <person name="Ng V."/>
            <person name="Sandor L."/>
            <person name="Barry K."/>
            <person name="Martinez A.T."/>
            <person name="Xiao Y."/>
            <person name="Gibbons J.G."/>
            <person name="Terashima K."/>
            <person name="Hibbett D.S."/>
            <person name="Grigoriev I.V."/>
        </authorList>
    </citation>
    <scope>NUCLEOTIDE SEQUENCE</scope>
    <source>
        <strain evidence="1">TFB9207</strain>
    </source>
</reference>
<protein>
    <submittedName>
        <fullName evidence="1">Uncharacterized protein</fullName>
    </submittedName>
</protein>